<dbReference type="Pfam" id="PF00583">
    <property type="entry name" value="Acetyltransf_1"/>
    <property type="match status" value="1"/>
</dbReference>
<dbReference type="RefSeq" id="WP_096873506.1">
    <property type="nucleotide sequence ID" value="NZ_CP010769.1"/>
</dbReference>
<dbReference type="InterPro" id="IPR000182">
    <property type="entry name" value="GNAT_dom"/>
</dbReference>
<keyword evidence="1" id="KW-0808">Transferase</keyword>
<evidence type="ECO:0000256" key="2">
    <source>
        <dbReference type="ARBA" id="ARBA00023315"/>
    </source>
</evidence>
<dbReference type="Proteomes" id="UP000218606">
    <property type="component" value="Plasmid pP13_b"/>
</dbReference>
<protein>
    <submittedName>
        <fullName evidence="4">Acetyltransferase</fullName>
    </submittedName>
</protein>
<dbReference type="CDD" id="cd04301">
    <property type="entry name" value="NAT_SF"/>
    <property type="match status" value="1"/>
</dbReference>
<keyword evidence="4" id="KW-0614">Plasmid</keyword>
<dbReference type="PANTHER" id="PTHR43877">
    <property type="entry name" value="AMINOALKYLPHOSPHONATE N-ACETYLTRANSFERASE-RELATED-RELATED"/>
    <property type="match status" value="1"/>
</dbReference>
<proteinExistence type="predicted"/>
<dbReference type="SUPFAM" id="SSF55729">
    <property type="entry name" value="Acyl-CoA N-acyltransferases (Nat)"/>
    <property type="match status" value="1"/>
</dbReference>
<dbReference type="InterPro" id="IPR016181">
    <property type="entry name" value="Acyl_CoA_acyltransferase"/>
</dbReference>
<name>A0AAN1GV32_9RHOB</name>
<dbReference type="InterPro" id="IPR050832">
    <property type="entry name" value="Bact_Acetyltransf"/>
</dbReference>
<dbReference type="GO" id="GO:0016747">
    <property type="term" value="F:acyltransferase activity, transferring groups other than amino-acyl groups"/>
    <property type="evidence" value="ECO:0007669"/>
    <property type="project" value="InterPro"/>
</dbReference>
<keyword evidence="2" id="KW-0012">Acyltransferase</keyword>
<reference evidence="4 5" key="1">
    <citation type="journal article" date="2017" name="Front. Microbiol.">
        <title>Phaeobacter piscinae sp. nov., a species of the Roseobacter group and potential aquaculture probiont.</title>
        <authorList>
            <person name="Sonnenschein E.C."/>
            <person name="Phippen C.B.W."/>
            <person name="Nielsen K.F."/>
            <person name="Mateiu R.V."/>
            <person name="Melchiorsen J."/>
            <person name="Gram L."/>
            <person name="Overmann J."/>
            <person name="Freese H.M."/>
        </authorList>
    </citation>
    <scope>NUCLEOTIDE SEQUENCE [LARGE SCALE GENOMIC DNA]</scope>
    <source>
        <strain evidence="4 5">P13</strain>
    </source>
</reference>
<geneLocation type="plasmid" evidence="5">
    <name>pp13_b</name>
</geneLocation>
<evidence type="ECO:0000313" key="4">
    <source>
        <dbReference type="EMBL" id="ATG45681.1"/>
    </source>
</evidence>
<feature type="domain" description="N-acetyltransferase" evidence="3">
    <location>
        <begin position="49"/>
        <end position="201"/>
    </location>
</feature>
<evidence type="ECO:0000259" key="3">
    <source>
        <dbReference type="PROSITE" id="PS51186"/>
    </source>
</evidence>
<organism evidence="4 5">
    <name type="scientific">Phaeobacter piscinae</name>
    <dbReference type="NCBI Taxonomy" id="1580596"/>
    <lineage>
        <taxon>Bacteria</taxon>
        <taxon>Pseudomonadati</taxon>
        <taxon>Pseudomonadota</taxon>
        <taxon>Alphaproteobacteria</taxon>
        <taxon>Rhodobacterales</taxon>
        <taxon>Roseobacteraceae</taxon>
        <taxon>Phaeobacter</taxon>
    </lineage>
</organism>
<evidence type="ECO:0000256" key="1">
    <source>
        <dbReference type="ARBA" id="ARBA00022679"/>
    </source>
</evidence>
<dbReference type="PROSITE" id="PS51186">
    <property type="entry name" value="GNAT"/>
    <property type="match status" value="1"/>
</dbReference>
<dbReference type="AlphaFoldDB" id="A0AAN1GV32"/>
<accession>A0AAN1GV32</accession>
<dbReference type="EMBL" id="CP010769">
    <property type="protein sequence ID" value="ATG45681.1"/>
    <property type="molecule type" value="Genomic_DNA"/>
</dbReference>
<sequence length="201" mass="22151">MNTIRPSPSFQVEPGFRPEHRRSVAHGYWRAFSRKLRYPLGPQAKAIDFLERVMNPSHAISAVSQDGAFLGVAGFKTPDSAFVAGDYGDLLATYGWVSAALRGLLIGVLERDCTPGTLLMDGIFVEPDARGQGIGKILLHEVEMRARSMQLLRVRLDVIDSNPRARALYEREGFIEQSVTSLGPLNLLFGFSSATEMVKSI</sequence>
<dbReference type="Gene3D" id="3.40.630.30">
    <property type="match status" value="1"/>
</dbReference>
<gene>
    <name evidence="4" type="ORF">PhaeoP13_03799</name>
</gene>
<evidence type="ECO:0000313" key="5">
    <source>
        <dbReference type="Proteomes" id="UP000218606"/>
    </source>
</evidence>
<dbReference type="PANTHER" id="PTHR43877:SF2">
    <property type="entry name" value="AMINOALKYLPHOSPHONATE N-ACETYLTRANSFERASE-RELATED"/>
    <property type="match status" value="1"/>
</dbReference>